<keyword evidence="1" id="KW-0812">Transmembrane</keyword>
<feature type="transmembrane region" description="Helical" evidence="1">
    <location>
        <begin position="7"/>
        <end position="28"/>
    </location>
</feature>
<dbReference type="STRING" id="154621.RV11_GL001891"/>
<proteinExistence type="predicted"/>
<keyword evidence="1" id="KW-0472">Membrane</keyword>
<organism evidence="2 3">
    <name type="scientific">Enterococcus phoeniculicola ATCC BAA-412</name>
    <dbReference type="NCBI Taxonomy" id="1158610"/>
    <lineage>
        <taxon>Bacteria</taxon>
        <taxon>Bacillati</taxon>
        <taxon>Bacillota</taxon>
        <taxon>Bacilli</taxon>
        <taxon>Lactobacillales</taxon>
        <taxon>Enterococcaceae</taxon>
        <taxon>Enterococcus</taxon>
    </lineage>
</organism>
<keyword evidence="3" id="KW-1185">Reference proteome</keyword>
<evidence type="ECO:0000313" key="2">
    <source>
        <dbReference type="EMBL" id="EOL42341.1"/>
    </source>
</evidence>
<reference evidence="2 3" key="1">
    <citation type="submission" date="2013-02" db="EMBL/GenBank/DDBJ databases">
        <title>The Genome Sequence of Enterococcus phoeniculicola BAA-412.</title>
        <authorList>
            <consortium name="The Broad Institute Genome Sequencing Platform"/>
            <consortium name="The Broad Institute Genome Sequencing Center for Infectious Disease"/>
            <person name="Earl A.M."/>
            <person name="Gilmore M.S."/>
            <person name="Lebreton F."/>
            <person name="Walker B."/>
            <person name="Young S.K."/>
            <person name="Zeng Q."/>
            <person name="Gargeya S."/>
            <person name="Fitzgerald M."/>
            <person name="Haas B."/>
            <person name="Abouelleil A."/>
            <person name="Alvarado L."/>
            <person name="Arachchi H.M."/>
            <person name="Berlin A.M."/>
            <person name="Chapman S.B."/>
            <person name="Dewar J."/>
            <person name="Goldberg J."/>
            <person name="Griggs A."/>
            <person name="Gujja S."/>
            <person name="Hansen M."/>
            <person name="Howarth C."/>
            <person name="Imamovic A."/>
            <person name="Larimer J."/>
            <person name="McCowan C."/>
            <person name="Murphy C."/>
            <person name="Neiman D."/>
            <person name="Pearson M."/>
            <person name="Priest M."/>
            <person name="Roberts A."/>
            <person name="Saif S."/>
            <person name="Shea T."/>
            <person name="Sisk P."/>
            <person name="Sykes S."/>
            <person name="Wortman J."/>
            <person name="Nusbaum C."/>
            <person name="Birren B."/>
        </authorList>
    </citation>
    <scope>NUCLEOTIDE SEQUENCE [LARGE SCALE GENOMIC DNA]</scope>
    <source>
        <strain evidence="2 3">ATCC BAA-412</strain>
    </source>
</reference>
<dbReference type="PATRIC" id="fig|1158610.3.peg.2675"/>
<dbReference type="HOGENOM" id="CLU_065532_0_0_9"/>
<dbReference type="Proteomes" id="UP000013785">
    <property type="component" value="Unassembled WGS sequence"/>
</dbReference>
<dbReference type="GO" id="GO:0006506">
    <property type="term" value="P:GPI anchor biosynthetic process"/>
    <property type="evidence" value="ECO:0007669"/>
    <property type="project" value="TreeGrafter"/>
</dbReference>
<gene>
    <name evidence="2" type="ORF">UC3_02693</name>
</gene>
<dbReference type="Gene3D" id="3.60.10.10">
    <property type="entry name" value="Endonuclease/exonuclease/phosphatase"/>
    <property type="match status" value="1"/>
</dbReference>
<dbReference type="EMBL" id="AJAT01000017">
    <property type="protein sequence ID" value="EOL42341.1"/>
    <property type="molecule type" value="Genomic_DNA"/>
</dbReference>
<comment type="caution">
    <text evidence="2">The sequence shown here is derived from an EMBL/GenBank/DDBJ whole genome shotgun (WGS) entry which is preliminary data.</text>
</comment>
<dbReference type="AlphaFoldDB" id="R3W494"/>
<dbReference type="PANTHER" id="PTHR14859:SF1">
    <property type="entry name" value="PGAP2-INTERACTING PROTEIN"/>
    <property type="match status" value="1"/>
</dbReference>
<dbReference type="InterPro" id="IPR036691">
    <property type="entry name" value="Endo/exonu/phosph_ase_sf"/>
</dbReference>
<sequence>MKKLMRYLLMFIIALVLVVIGYVSYVYLSYARVDDAISLPVKESVTEEIRPNHPYVITTFNIGYASYSPDYSFFMDGGRYSRGFSEEAIQNNLKGIIETTQALQPDFAFFQEVDEKATRSYGVNEVKKLTDAFDGYASVYGQNYDSSYLFYPLTEPIGKSKSGLVTLSKGKIDDSMRYSLPIETNFNKFFDLDRAFTVSNVPVSNGHHLTLINVHLSAYTKDPAIQKAQIKKLGDEMEKQYQSGNYVIVGGDYNHALLENSDAIFQNTETDFSWNQPFPKSELPKGFSVAEKGLAKAAIPSVRNLDEPYKKGQTFISLIDGFILSDNISIQELSVVDKAFQYSDHNPVRLQFQLLD</sequence>
<evidence type="ECO:0000313" key="3">
    <source>
        <dbReference type="Proteomes" id="UP000013785"/>
    </source>
</evidence>
<dbReference type="OrthoDB" id="7616949at2"/>
<dbReference type="RefSeq" id="WP_010769328.1">
    <property type="nucleotide sequence ID" value="NZ_ASWE01000001.1"/>
</dbReference>
<dbReference type="PANTHER" id="PTHR14859">
    <property type="entry name" value="CALCOFLUOR WHITE HYPERSENSITIVE PROTEIN PRECURSOR"/>
    <property type="match status" value="1"/>
</dbReference>
<protein>
    <recommendedName>
        <fullName evidence="4">Endonuclease/exonuclease/phosphatase</fullName>
    </recommendedName>
</protein>
<dbReference type="InterPro" id="IPR051916">
    <property type="entry name" value="GPI-anchor_lipid_remodeler"/>
</dbReference>
<accession>R3W494</accession>
<keyword evidence="1" id="KW-1133">Transmembrane helix</keyword>
<dbReference type="GO" id="GO:0016020">
    <property type="term" value="C:membrane"/>
    <property type="evidence" value="ECO:0007669"/>
    <property type="project" value="GOC"/>
</dbReference>
<evidence type="ECO:0008006" key="4">
    <source>
        <dbReference type="Google" id="ProtNLM"/>
    </source>
</evidence>
<dbReference type="eggNOG" id="COG3568">
    <property type="taxonomic scope" value="Bacteria"/>
</dbReference>
<evidence type="ECO:0000256" key="1">
    <source>
        <dbReference type="SAM" id="Phobius"/>
    </source>
</evidence>
<name>R3W494_9ENTE</name>
<dbReference type="SUPFAM" id="SSF56219">
    <property type="entry name" value="DNase I-like"/>
    <property type="match status" value="1"/>
</dbReference>